<reference evidence="1 2" key="1">
    <citation type="submission" date="2024-02" db="EMBL/GenBank/DDBJ databases">
        <title>Seven novel Bacillus-like species.</title>
        <authorList>
            <person name="Liu G."/>
        </authorList>
    </citation>
    <scope>NUCLEOTIDE SEQUENCE [LARGE SCALE GENOMIC DNA]</scope>
    <source>
        <strain evidence="1 2">FJAT-52054</strain>
    </source>
</reference>
<dbReference type="Gene3D" id="1.10.510.10">
    <property type="entry name" value="Transferase(Phosphotransferase) domain 1"/>
    <property type="match status" value="1"/>
</dbReference>
<gene>
    <name evidence="1" type="ORF">WCV65_07415</name>
</gene>
<keyword evidence="1" id="KW-0418">Kinase</keyword>
<dbReference type="SUPFAM" id="SSF56112">
    <property type="entry name" value="Protein kinase-like (PK-like)"/>
    <property type="match status" value="1"/>
</dbReference>
<proteinExistence type="predicted"/>
<sequence length="224" mass="26236">MNIDAELTAKVSVKSVDPLEPVHVKNIPQGWKLLGRGNYAAVFVNEGLPGKIVKLYAENREGADKERQVYQILGDHPAYSVMFSYSDRYLILKKLEGITLYDALRKGVYIPEKVIKDVDDAIAYAREKGLNPTDIHGKNVMMKDGRGYIVDVSDFLEVFDCPRWKDFKKAYYRIYLPLSRFRKWKIPRWMLERIRKGYQKYLKINGYYKRKKKSKETKRLAKKS</sequence>
<dbReference type="PANTHER" id="PTHR37171">
    <property type="entry name" value="SERINE/THREONINE-PROTEIN KINASE YRZF-RELATED"/>
    <property type="match status" value="1"/>
</dbReference>
<organism evidence="1 2">
    <name type="scientific">Metabacillus sediminis</name>
    <dbReference type="NCBI Taxonomy" id="3117746"/>
    <lineage>
        <taxon>Bacteria</taxon>
        <taxon>Bacillati</taxon>
        <taxon>Bacillota</taxon>
        <taxon>Bacilli</taxon>
        <taxon>Bacillales</taxon>
        <taxon>Bacillaceae</taxon>
        <taxon>Metabacillus</taxon>
    </lineage>
</organism>
<dbReference type="GO" id="GO:0004674">
    <property type="term" value="F:protein serine/threonine kinase activity"/>
    <property type="evidence" value="ECO:0007669"/>
    <property type="project" value="UniProtKB-KW"/>
</dbReference>
<keyword evidence="1" id="KW-0808">Transferase</keyword>
<accession>A0ABZ2NKD0</accession>
<keyword evidence="1" id="KW-0723">Serine/threonine-protein kinase</keyword>
<name>A0ABZ2NKD0_9BACI</name>
<evidence type="ECO:0000313" key="2">
    <source>
        <dbReference type="Proteomes" id="UP001377337"/>
    </source>
</evidence>
<dbReference type="InterPro" id="IPR052396">
    <property type="entry name" value="Meiotic_Drive_Suppr_Kinase"/>
</dbReference>
<dbReference type="InterPro" id="IPR011009">
    <property type="entry name" value="Kinase-like_dom_sf"/>
</dbReference>
<dbReference type="Proteomes" id="UP001377337">
    <property type="component" value="Chromosome"/>
</dbReference>
<dbReference type="EMBL" id="CP147407">
    <property type="protein sequence ID" value="WXB98293.1"/>
    <property type="molecule type" value="Genomic_DNA"/>
</dbReference>
<protein>
    <submittedName>
        <fullName evidence="1">Serine/threonine protein kinase</fullName>
    </submittedName>
</protein>
<dbReference type="PANTHER" id="PTHR37171:SF1">
    <property type="entry name" value="SERINE_THREONINE-PROTEIN KINASE YRZF-RELATED"/>
    <property type="match status" value="1"/>
</dbReference>
<dbReference type="RefSeq" id="WP_338781250.1">
    <property type="nucleotide sequence ID" value="NZ_CP147407.1"/>
</dbReference>
<evidence type="ECO:0000313" key="1">
    <source>
        <dbReference type="EMBL" id="WXB98293.1"/>
    </source>
</evidence>
<keyword evidence="2" id="KW-1185">Reference proteome</keyword>